<feature type="coiled-coil region" evidence="1">
    <location>
        <begin position="210"/>
        <end position="237"/>
    </location>
</feature>
<dbReference type="EMBL" id="ML975767">
    <property type="protein sequence ID" value="KAF1828026.1"/>
    <property type="molecule type" value="Genomic_DNA"/>
</dbReference>
<organism evidence="2 3">
    <name type="scientific">Decorospora gaudefroyi</name>
    <dbReference type="NCBI Taxonomy" id="184978"/>
    <lineage>
        <taxon>Eukaryota</taxon>
        <taxon>Fungi</taxon>
        <taxon>Dikarya</taxon>
        <taxon>Ascomycota</taxon>
        <taxon>Pezizomycotina</taxon>
        <taxon>Dothideomycetes</taxon>
        <taxon>Pleosporomycetidae</taxon>
        <taxon>Pleosporales</taxon>
        <taxon>Pleosporineae</taxon>
        <taxon>Pleosporaceae</taxon>
        <taxon>Decorospora</taxon>
    </lineage>
</organism>
<gene>
    <name evidence="2" type="ORF">BDW02DRAFT_318181</name>
</gene>
<proteinExistence type="predicted"/>
<keyword evidence="3" id="KW-1185">Reference proteome</keyword>
<reference evidence="2" key="1">
    <citation type="submission" date="2020-01" db="EMBL/GenBank/DDBJ databases">
        <authorList>
            <consortium name="DOE Joint Genome Institute"/>
            <person name="Haridas S."/>
            <person name="Albert R."/>
            <person name="Binder M."/>
            <person name="Bloem J."/>
            <person name="Labutti K."/>
            <person name="Salamov A."/>
            <person name="Andreopoulos B."/>
            <person name="Baker S.E."/>
            <person name="Barry K."/>
            <person name="Bills G."/>
            <person name="Bluhm B.H."/>
            <person name="Cannon C."/>
            <person name="Castanera R."/>
            <person name="Culley D.E."/>
            <person name="Daum C."/>
            <person name="Ezra D."/>
            <person name="Gonzalez J.B."/>
            <person name="Henrissat B."/>
            <person name="Kuo A."/>
            <person name="Liang C."/>
            <person name="Lipzen A."/>
            <person name="Lutzoni F."/>
            <person name="Magnuson J."/>
            <person name="Mondo S."/>
            <person name="Nolan M."/>
            <person name="Ohm R."/>
            <person name="Pangilinan J."/>
            <person name="Park H.-J."/>
            <person name="Ramirez L."/>
            <person name="Alfaro M."/>
            <person name="Sun H."/>
            <person name="Tritt A."/>
            <person name="Yoshinaga Y."/>
            <person name="Zwiers L.-H."/>
            <person name="Turgeon B.G."/>
            <person name="Goodwin S.B."/>
            <person name="Spatafora J.W."/>
            <person name="Crous P.W."/>
            <person name="Grigoriev I.V."/>
        </authorList>
    </citation>
    <scope>NUCLEOTIDE SEQUENCE</scope>
    <source>
        <strain evidence="2">P77</strain>
    </source>
</reference>
<sequence>MSFIAYTILNSNFEGQTDFIPDTEESKPYVIDISYDLSKKKGIIIENTDSDSDFDSDSNEISDSGEISNSAEIKGKILSIDGKEYNKSDIPKMDIRKRTLFQEFVDRNKVDSPIQDTIKLDKNSLPTIEVSAPKVDTSDQFTPKTLKELEKEIFNNHEALNNLDRVDIDVRKSVKENLLDEQRYLLQQKSNHLQSVLDEAANTPINVLDTDELKSDVNNLQEKINKLSKDVQELENEKSK</sequence>
<evidence type="ECO:0000313" key="2">
    <source>
        <dbReference type="EMBL" id="KAF1828026.1"/>
    </source>
</evidence>
<keyword evidence="1" id="KW-0175">Coiled coil</keyword>
<name>A0A6A5JWT1_9PLEO</name>
<evidence type="ECO:0000313" key="3">
    <source>
        <dbReference type="Proteomes" id="UP000800040"/>
    </source>
</evidence>
<dbReference type="AlphaFoldDB" id="A0A6A5JWT1"/>
<accession>A0A6A5JWT1</accession>
<evidence type="ECO:0000256" key="1">
    <source>
        <dbReference type="SAM" id="Coils"/>
    </source>
</evidence>
<dbReference type="Proteomes" id="UP000800040">
    <property type="component" value="Unassembled WGS sequence"/>
</dbReference>
<protein>
    <submittedName>
        <fullName evidence="2">Uncharacterized protein</fullName>
    </submittedName>
</protein>